<gene>
    <name evidence="1" type="ORF">HKBW3S03_01273</name>
</gene>
<evidence type="ECO:0000313" key="2">
    <source>
        <dbReference type="Proteomes" id="UP000574717"/>
    </source>
</evidence>
<evidence type="ECO:0000313" key="1">
    <source>
        <dbReference type="EMBL" id="GFP19769.1"/>
    </source>
</evidence>
<organism evidence="1 2">
    <name type="scientific">Candidatus Hakubella thermalkaliphila</name>
    <dbReference type="NCBI Taxonomy" id="2754717"/>
    <lineage>
        <taxon>Bacteria</taxon>
        <taxon>Bacillati</taxon>
        <taxon>Actinomycetota</taxon>
        <taxon>Actinomycetota incertae sedis</taxon>
        <taxon>Candidatus Hakubellales</taxon>
        <taxon>Candidatus Hakubellaceae</taxon>
        <taxon>Candidatus Hakubella</taxon>
    </lineage>
</organism>
<sequence length="44" mass="5068">MSKDLLLEIGTEELPHLALQEGREQLEARARELFADNKLNFQSI</sequence>
<feature type="non-terminal residue" evidence="1">
    <location>
        <position position="44"/>
    </location>
</feature>
<reference evidence="1 2" key="1">
    <citation type="journal article" date="2020" name="Front. Microbiol.">
        <title>Single-cell genomics of novel Actinobacteria with the Wood-Ljungdahl pathway discovered in a serpentinizing system.</title>
        <authorList>
            <person name="Merino N."/>
            <person name="Kawai M."/>
            <person name="Boyd E.S."/>
            <person name="Colman D.R."/>
            <person name="McGlynn S.E."/>
            <person name="Nealson K.H."/>
            <person name="Kurokawa K."/>
            <person name="Hongoh Y."/>
        </authorList>
    </citation>
    <scope>NUCLEOTIDE SEQUENCE [LARGE SCALE GENOMIC DNA]</scope>
    <source>
        <strain evidence="1 2">S03</strain>
    </source>
</reference>
<dbReference type="Proteomes" id="UP000574717">
    <property type="component" value="Unassembled WGS sequence"/>
</dbReference>
<comment type="caution">
    <text evidence="1">The sequence shown here is derived from an EMBL/GenBank/DDBJ whole genome shotgun (WGS) entry which is preliminary data.</text>
</comment>
<protein>
    <recommendedName>
        <fullName evidence="3">Glycyl-tRNA synthetase beta subunit</fullName>
    </recommendedName>
</protein>
<dbReference type="AlphaFoldDB" id="A0A6V8NHI8"/>
<proteinExistence type="predicted"/>
<name>A0A6V8NHI8_9ACTN</name>
<accession>A0A6V8NHI8</accession>
<dbReference type="EMBL" id="BLRU01000137">
    <property type="protein sequence ID" value="GFP19769.1"/>
    <property type="molecule type" value="Genomic_DNA"/>
</dbReference>
<evidence type="ECO:0008006" key="3">
    <source>
        <dbReference type="Google" id="ProtNLM"/>
    </source>
</evidence>